<comment type="function">
    <text evidence="5">Required for morphogenesis and for the elongation of the flagellar filament by facilitating polymerization of the flagellin monomers at the tip of growing filament. Forms a capping structure, which prevents flagellin subunits (transported through the central channel of the flagellum) from leaking out without polymerization at the distal end.</text>
</comment>
<dbReference type="STRING" id="633697.EubceDRAFT1_0675"/>
<dbReference type="InterPro" id="IPR040026">
    <property type="entry name" value="FliD"/>
</dbReference>
<comment type="similarity">
    <text evidence="1 5">Belongs to the FliD family.</text>
</comment>
<keyword evidence="5" id="KW-0964">Secreted</keyword>
<dbReference type="GO" id="GO:0071973">
    <property type="term" value="P:bacterial-type flagellum-dependent cell motility"/>
    <property type="evidence" value="ECO:0007669"/>
    <property type="project" value="TreeGrafter"/>
</dbReference>
<dbReference type="PANTHER" id="PTHR30288">
    <property type="entry name" value="FLAGELLAR CAP/ASSEMBLY PROTEIN FLID"/>
    <property type="match status" value="1"/>
</dbReference>
<dbReference type="PANTHER" id="PTHR30288:SF0">
    <property type="entry name" value="FLAGELLAR HOOK-ASSOCIATED PROTEIN 2"/>
    <property type="match status" value="1"/>
</dbReference>
<name>I5ARU1_EUBC6</name>
<proteinExistence type="inferred from homology"/>
<dbReference type="OrthoDB" id="9776025at2"/>
<sequence length="830" mass="90437">MNVSSTSSSTSSSSLGNTDLQGFGGLVSGLNRDDLIEQLTKSTTNKITEQKQSITKKEWQQEAYRNITDKVISLEDDYLTFSSGGSIKDADLYEKSILTAEGDDNATKYVKASGISDMTDYINIMGVKKLATAASVVSGAKNTDAAITTTMNLNSKATSTTIIAGTSKLKFGHYDTTSNSFVTDGSFTFPASYQDEETGKSISIDYTMEDKEKLVEQLNKAIKQNGATVGNNDLSLEFAYDSATDKLSLRAVDKDGHDATSSSETYKITADDNILSALGVDVSALSETDKKQGITFEAYNGNVATNDKKFSETSVQEEDWANYLEDKKLTIKFAGESNTITLLTSSDKDEVLALDEDQRADKIKSIIQQKINTAYGENKIDVEEDENGNITFAPHDGKTNLMITSSDAELRSNLGISENESTRVNLSGSIYENREKLGFGAEMTEAQLDAALADFSINGNAVTGLTSSMTVGELLTKINDTESLGVKATYMSGTNQFALIASNTGSGRTITLGTGAASTIFGGEGAQFNDGEDAQLTYSYGNGVTQTVSSSTNTFDLDGLSVTVSGTFGYVKDSNGTLTDTIDSSMSVKFSSKADVDGVTEKVKKFIEGFNEIATLVNDQIRNRPDRSYKPLTEAQESEMKEKQIENWNEKAKKGLLYDSSVIRDMSNDLQSVFAKLLSSGYDYKDFETIGITFSDDYQDGGQIKFDEEKFKSAMETQPELVSKLLAGDGDKKGLAQTIEDTLTPYATRFATRNGNSYGKLVEEAGSSKIPLMSLKNNIYKQIKDMNTQIENLQKLLKTQQDRYIKQFSGLEEVINKWNTQSSVLDSIYY</sequence>
<dbReference type="InterPro" id="IPR010809">
    <property type="entry name" value="FliD_C"/>
</dbReference>
<dbReference type="HOGENOM" id="CLU_015182_0_0_9"/>
<keyword evidence="3 5" id="KW-0175">Coiled coil</keyword>
<dbReference type="GO" id="GO:0009421">
    <property type="term" value="C:bacterial-type flagellum filament cap"/>
    <property type="evidence" value="ECO:0007669"/>
    <property type="project" value="InterPro"/>
</dbReference>
<evidence type="ECO:0000313" key="8">
    <source>
        <dbReference type="EMBL" id="EIM56514.1"/>
    </source>
</evidence>
<dbReference type="GO" id="GO:0005576">
    <property type="term" value="C:extracellular region"/>
    <property type="evidence" value="ECO:0007669"/>
    <property type="project" value="UniProtKB-SubCell"/>
</dbReference>
<dbReference type="Pfam" id="PF07195">
    <property type="entry name" value="FliD_C"/>
    <property type="match status" value="1"/>
</dbReference>
<dbReference type="eggNOG" id="COG1345">
    <property type="taxonomic scope" value="Bacteria"/>
</dbReference>
<reference evidence="8 9" key="1">
    <citation type="submission" date="2010-08" db="EMBL/GenBank/DDBJ databases">
        <authorList>
            <consortium name="US DOE Joint Genome Institute (JGI-PGF)"/>
            <person name="Lucas S."/>
            <person name="Copeland A."/>
            <person name="Lapidus A."/>
            <person name="Cheng J.-F."/>
            <person name="Bruce D."/>
            <person name="Goodwin L."/>
            <person name="Pitluck S."/>
            <person name="Land M.L."/>
            <person name="Hauser L."/>
            <person name="Chang Y.-J."/>
            <person name="Anderson I.J."/>
            <person name="Johnson E."/>
            <person name="Mulhopadhyay B."/>
            <person name="Kyrpides N."/>
            <person name="Woyke T.J."/>
        </authorList>
    </citation>
    <scope>NUCLEOTIDE SEQUENCE [LARGE SCALE GENOMIC DNA]</scope>
    <source>
        <strain evidence="8 9">6</strain>
    </source>
</reference>
<keyword evidence="4 5" id="KW-0975">Bacterial flagellum</keyword>
<feature type="coiled-coil region" evidence="5">
    <location>
        <begin position="776"/>
        <end position="803"/>
    </location>
</feature>
<keyword evidence="8" id="KW-0966">Cell projection</keyword>
<evidence type="ECO:0000256" key="4">
    <source>
        <dbReference type="ARBA" id="ARBA00023143"/>
    </source>
</evidence>
<dbReference type="AlphaFoldDB" id="I5ARU1"/>
<evidence type="ECO:0000313" key="9">
    <source>
        <dbReference type="Proteomes" id="UP000005753"/>
    </source>
</evidence>
<organism evidence="8 9">
    <name type="scientific">Eubacterium cellulosolvens (strain ATCC 43171 / JCM 9499 / 6)</name>
    <name type="common">Cillobacterium cellulosolvens</name>
    <dbReference type="NCBI Taxonomy" id="633697"/>
    <lineage>
        <taxon>Bacteria</taxon>
        <taxon>Bacillati</taxon>
        <taxon>Bacillota</taxon>
        <taxon>Clostridia</taxon>
        <taxon>Eubacteriales</taxon>
        <taxon>Eubacteriaceae</taxon>
        <taxon>Eubacterium</taxon>
    </lineage>
</organism>
<evidence type="ECO:0000256" key="3">
    <source>
        <dbReference type="ARBA" id="ARBA00023054"/>
    </source>
</evidence>
<evidence type="ECO:0000259" key="6">
    <source>
        <dbReference type="Pfam" id="PF02465"/>
    </source>
</evidence>
<comment type="subcellular location">
    <subcellularLocation>
        <location evidence="5">Secreted</location>
    </subcellularLocation>
    <subcellularLocation>
        <location evidence="5">Bacterial flagellum</location>
    </subcellularLocation>
</comment>
<dbReference type="Pfam" id="PF02465">
    <property type="entry name" value="FliD_N"/>
    <property type="match status" value="1"/>
</dbReference>
<evidence type="ECO:0000259" key="7">
    <source>
        <dbReference type="Pfam" id="PF07195"/>
    </source>
</evidence>
<protein>
    <recommendedName>
        <fullName evidence="5">Flagellar hook-associated protein 2</fullName>
        <shortName evidence="5">HAP2</shortName>
    </recommendedName>
    <alternativeName>
        <fullName evidence="5">Flagellar cap protein</fullName>
    </alternativeName>
</protein>
<feature type="domain" description="Flagellar hook-associated protein 2 C-terminal" evidence="7">
    <location>
        <begin position="531"/>
        <end position="819"/>
    </location>
</feature>
<dbReference type="InterPro" id="IPR003481">
    <property type="entry name" value="FliD_N"/>
</dbReference>
<evidence type="ECO:0000256" key="5">
    <source>
        <dbReference type="RuleBase" id="RU362066"/>
    </source>
</evidence>
<evidence type="ECO:0000256" key="1">
    <source>
        <dbReference type="ARBA" id="ARBA00009764"/>
    </source>
</evidence>
<accession>I5ARU1</accession>
<keyword evidence="8" id="KW-0969">Cilium</keyword>
<dbReference type="EMBL" id="CM001487">
    <property type="protein sequence ID" value="EIM56514.1"/>
    <property type="molecule type" value="Genomic_DNA"/>
</dbReference>
<keyword evidence="8" id="KW-0282">Flagellum</keyword>
<dbReference type="GO" id="GO:0007155">
    <property type="term" value="P:cell adhesion"/>
    <property type="evidence" value="ECO:0007669"/>
    <property type="project" value="InterPro"/>
</dbReference>
<feature type="domain" description="Flagellar hook-associated protein 2 N-terminal" evidence="6">
    <location>
        <begin position="28"/>
        <end position="108"/>
    </location>
</feature>
<keyword evidence="9" id="KW-1185">Reference proteome</keyword>
<reference evidence="8 9" key="2">
    <citation type="submission" date="2012-02" db="EMBL/GenBank/DDBJ databases">
        <title>Improved High-Quality Draft sequence of Eubacterium cellulosolvens 6.</title>
        <authorList>
            <consortium name="US DOE Joint Genome Institute"/>
            <person name="Lucas S."/>
            <person name="Han J."/>
            <person name="Lapidus A."/>
            <person name="Cheng J.-F."/>
            <person name="Goodwin L."/>
            <person name="Pitluck S."/>
            <person name="Peters L."/>
            <person name="Mikhailova N."/>
            <person name="Gu W."/>
            <person name="Detter J.C."/>
            <person name="Han C."/>
            <person name="Tapia R."/>
            <person name="Land M."/>
            <person name="Hauser L."/>
            <person name="Kyrpides N."/>
            <person name="Ivanova N."/>
            <person name="Pagani I."/>
            <person name="Johnson E."/>
            <person name="Mukhopadhyay B."/>
            <person name="Anderson I."/>
            <person name="Woyke T."/>
        </authorList>
    </citation>
    <scope>NUCLEOTIDE SEQUENCE [LARGE SCALE GENOMIC DNA]</scope>
    <source>
        <strain evidence="8 9">6</strain>
    </source>
</reference>
<evidence type="ECO:0000256" key="2">
    <source>
        <dbReference type="ARBA" id="ARBA00011255"/>
    </source>
</evidence>
<gene>
    <name evidence="8" type="ORF">EubceDRAFT1_0675</name>
</gene>
<dbReference type="GO" id="GO:0009424">
    <property type="term" value="C:bacterial-type flagellum hook"/>
    <property type="evidence" value="ECO:0007669"/>
    <property type="project" value="UniProtKB-UniRule"/>
</dbReference>
<dbReference type="Proteomes" id="UP000005753">
    <property type="component" value="Chromosome"/>
</dbReference>
<comment type="subunit">
    <text evidence="2 5">Homopentamer.</text>
</comment>